<gene>
    <name evidence="2" type="ORF">BD626DRAFT_456292</name>
</gene>
<feature type="region of interest" description="Disordered" evidence="1">
    <location>
        <begin position="1"/>
        <end position="101"/>
    </location>
</feature>
<feature type="compositionally biased region" description="Basic and acidic residues" evidence="1">
    <location>
        <begin position="51"/>
        <end position="64"/>
    </location>
</feature>
<dbReference type="OrthoDB" id="2911922at2759"/>
<dbReference type="Proteomes" id="UP000320762">
    <property type="component" value="Unassembled WGS sequence"/>
</dbReference>
<evidence type="ECO:0000256" key="1">
    <source>
        <dbReference type="SAM" id="MobiDB-lite"/>
    </source>
</evidence>
<proteinExistence type="predicted"/>
<protein>
    <submittedName>
        <fullName evidence="2">Uncharacterized protein</fullName>
    </submittedName>
</protein>
<feature type="compositionally biased region" description="Basic residues" evidence="1">
    <location>
        <begin position="65"/>
        <end position="74"/>
    </location>
</feature>
<dbReference type="AlphaFoldDB" id="A0A550CGJ7"/>
<sequence length="316" mass="35992">MKCLDRLFGRRTKQPPATHAVHPVLRRQRSVPQIIPRSQRRKEHRPYPSRSAERLKHAAQDRRSNHTHTPRSQHQRPLASPASVRPSHRSSRPPAPPIIITPAATPALLPRTHRVAPPGAVHLSAPASYRARDLCIPWTGIVNIRLDNPVFLSDCARILANAPHLRAATFEHVRADAPEIAPLEYLVLSQRFHTAFHARAHMLEVLRLLDVRCDITRLLGALDAPVLAHLEVRYTRSRRLGSEERSEILRYVRTHDKMYRQRMCRFLQTLKIRGTRLENALAVFTSELFASGVDSERVRGLRDQRGYKIAGGFDIA</sequence>
<keyword evidence="3" id="KW-1185">Reference proteome</keyword>
<reference evidence="2 3" key="1">
    <citation type="journal article" date="2019" name="New Phytol.">
        <title>Comparative genomics reveals unique wood-decay strategies and fruiting body development in the Schizophyllaceae.</title>
        <authorList>
            <person name="Almasi E."/>
            <person name="Sahu N."/>
            <person name="Krizsan K."/>
            <person name="Balint B."/>
            <person name="Kovacs G.M."/>
            <person name="Kiss B."/>
            <person name="Cseklye J."/>
            <person name="Drula E."/>
            <person name="Henrissat B."/>
            <person name="Nagy I."/>
            <person name="Chovatia M."/>
            <person name="Adam C."/>
            <person name="LaButti K."/>
            <person name="Lipzen A."/>
            <person name="Riley R."/>
            <person name="Grigoriev I.V."/>
            <person name="Nagy L.G."/>
        </authorList>
    </citation>
    <scope>NUCLEOTIDE SEQUENCE [LARGE SCALE GENOMIC DNA]</scope>
    <source>
        <strain evidence="2 3">NL-1724</strain>
    </source>
</reference>
<dbReference type="EMBL" id="VDMD01000008">
    <property type="protein sequence ID" value="TRM63913.1"/>
    <property type="molecule type" value="Genomic_DNA"/>
</dbReference>
<evidence type="ECO:0000313" key="3">
    <source>
        <dbReference type="Proteomes" id="UP000320762"/>
    </source>
</evidence>
<evidence type="ECO:0000313" key="2">
    <source>
        <dbReference type="EMBL" id="TRM63913.1"/>
    </source>
</evidence>
<accession>A0A550CGJ7</accession>
<comment type="caution">
    <text evidence="2">The sequence shown here is derived from an EMBL/GenBank/DDBJ whole genome shotgun (WGS) entry which is preliminary data.</text>
</comment>
<organism evidence="2 3">
    <name type="scientific">Schizophyllum amplum</name>
    <dbReference type="NCBI Taxonomy" id="97359"/>
    <lineage>
        <taxon>Eukaryota</taxon>
        <taxon>Fungi</taxon>
        <taxon>Dikarya</taxon>
        <taxon>Basidiomycota</taxon>
        <taxon>Agaricomycotina</taxon>
        <taxon>Agaricomycetes</taxon>
        <taxon>Agaricomycetidae</taxon>
        <taxon>Agaricales</taxon>
        <taxon>Schizophyllaceae</taxon>
        <taxon>Schizophyllum</taxon>
    </lineage>
</organism>
<name>A0A550CGJ7_9AGAR</name>